<dbReference type="Proteomes" id="UP000008207">
    <property type="component" value="Chromosome"/>
</dbReference>
<dbReference type="RefSeq" id="WP_015933881.1">
    <property type="nucleotide sequence ID" value="NC_011894.1"/>
</dbReference>
<dbReference type="HOGENOM" id="CLU_2666906_0_0_5"/>
<dbReference type="EMBL" id="CP001349">
    <property type="protein sequence ID" value="ACL62327.1"/>
    <property type="molecule type" value="Genomic_DNA"/>
</dbReference>
<proteinExistence type="predicted"/>
<gene>
    <name evidence="1" type="ordered locus">Mnod_7591</name>
</gene>
<evidence type="ECO:0000313" key="1">
    <source>
        <dbReference type="EMBL" id="ACL62327.1"/>
    </source>
</evidence>
<dbReference type="AlphaFoldDB" id="B8IPN5"/>
<keyword evidence="2" id="KW-1185">Reference proteome</keyword>
<dbReference type="KEGG" id="mno:Mnod_7591"/>
<evidence type="ECO:0008006" key="3">
    <source>
        <dbReference type="Google" id="ProtNLM"/>
    </source>
</evidence>
<evidence type="ECO:0000313" key="2">
    <source>
        <dbReference type="Proteomes" id="UP000008207"/>
    </source>
</evidence>
<reference evidence="1 2" key="1">
    <citation type="submission" date="2009-01" db="EMBL/GenBank/DDBJ databases">
        <title>Complete sequence of chromosome of Methylobacterium nodulans ORS 2060.</title>
        <authorList>
            <consortium name="US DOE Joint Genome Institute"/>
            <person name="Lucas S."/>
            <person name="Copeland A."/>
            <person name="Lapidus A."/>
            <person name="Glavina del Rio T."/>
            <person name="Dalin E."/>
            <person name="Tice H."/>
            <person name="Bruce D."/>
            <person name="Goodwin L."/>
            <person name="Pitluck S."/>
            <person name="Sims D."/>
            <person name="Brettin T."/>
            <person name="Detter J.C."/>
            <person name="Han C."/>
            <person name="Larimer F."/>
            <person name="Land M."/>
            <person name="Hauser L."/>
            <person name="Kyrpides N."/>
            <person name="Ivanova N."/>
            <person name="Marx C.J."/>
            <person name="Richardson P."/>
        </authorList>
    </citation>
    <scope>NUCLEOTIDE SEQUENCE [LARGE SCALE GENOMIC DNA]</scope>
    <source>
        <strain evidence="2">LMG 21967 / CNCM I-2342 / ORS 2060</strain>
    </source>
</reference>
<protein>
    <recommendedName>
        <fullName evidence="3">Helix-turn-helix domain-containing protein</fullName>
    </recommendedName>
</protein>
<name>B8IPN5_METNO</name>
<organism evidence="1 2">
    <name type="scientific">Methylobacterium nodulans (strain LMG 21967 / CNCM I-2342 / ORS 2060)</name>
    <dbReference type="NCBI Taxonomy" id="460265"/>
    <lineage>
        <taxon>Bacteria</taxon>
        <taxon>Pseudomonadati</taxon>
        <taxon>Pseudomonadota</taxon>
        <taxon>Alphaproteobacteria</taxon>
        <taxon>Hyphomicrobiales</taxon>
        <taxon>Methylobacteriaceae</taxon>
        <taxon>Methylobacterium</taxon>
    </lineage>
</organism>
<dbReference type="STRING" id="460265.Mnod_7591"/>
<sequence>MRRKISDRDAVVEVLTKTMVPPRVVAAAMNVGERSIYSAIRKGIIPAVPVGRGKLIPTLPIRKMLALPAEAPRAS</sequence>
<accession>B8IPN5</accession>